<feature type="transmembrane region" description="Helical" evidence="10">
    <location>
        <begin position="965"/>
        <end position="992"/>
    </location>
</feature>
<accession>A0A9W6WI25</accession>
<evidence type="ECO:0000256" key="2">
    <source>
        <dbReference type="ARBA" id="ARBA00006931"/>
    </source>
</evidence>
<keyword evidence="8 10" id="KW-1133">Transmembrane helix</keyword>
<keyword evidence="7 10" id="KW-0653">Protein transport</keyword>
<comment type="function">
    <text evidence="10">Involved in inositol deacylation of GPI-anchored proteins which plays important roles in the quality control and ER-associated degradation of GPI-anchored proteins.</text>
</comment>
<dbReference type="SUPFAM" id="SSF53474">
    <property type="entry name" value="alpha/beta-Hydrolases"/>
    <property type="match status" value="1"/>
</dbReference>
<evidence type="ECO:0000256" key="8">
    <source>
        <dbReference type="ARBA" id="ARBA00022989"/>
    </source>
</evidence>
<feature type="transmembrane region" description="Helical" evidence="10">
    <location>
        <begin position="807"/>
        <end position="827"/>
    </location>
</feature>
<dbReference type="Pfam" id="PF25141">
    <property type="entry name" value="PGAP1_2nd"/>
    <property type="match status" value="1"/>
</dbReference>
<feature type="domain" description="GPI inositol-deacylase PGAP1-like alpha/beta" evidence="11">
    <location>
        <begin position="93"/>
        <end position="335"/>
    </location>
</feature>
<dbReference type="EMBL" id="BSXN01001745">
    <property type="protein sequence ID" value="GME74320.1"/>
    <property type="molecule type" value="Genomic_DNA"/>
</dbReference>
<dbReference type="GO" id="GO:0050185">
    <property type="term" value="F:phosphatidylinositol deacylase activity"/>
    <property type="evidence" value="ECO:0007669"/>
    <property type="project" value="TreeGrafter"/>
</dbReference>
<comment type="caution">
    <text evidence="13">The sequence shown here is derived from an EMBL/GenBank/DDBJ whole genome shotgun (WGS) entry which is preliminary data.</text>
</comment>
<comment type="subcellular location">
    <subcellularLocation>
        <location evidence="1">Endoplasmic reticulum membrane</location>
        <topology evidence="1">Multi-pass membrane protein</topology>
    </subcellularLocation>
</comment>
<dbReference type="Gene3D" id="3.40.50.1820">
    <property type="entry name" value="alpha/beta hydrolase"/>
    <property type="match status" value="1"/>
</dbReference>
<dbReference type="GO" id="GO:0005789">
    <property type="term" value="C:endoplasmic reticulum membrane"/>
    <property type="evidence" value="ECO:0007669"/>
    <property type="project" value="UniProtKB-SubCell"/>
</dbReference>
<dbReference type="InterPro" id="IPR029058">
    <property type="entry name" value="AB_hydrolase_fold"/>
</dbReference>
<name>A0A9W6WI25_CANBO</name>
<evidence type="ECO:0000256" key="4">
    <source>
        <dbReference type="ARBA" id="ARBA00022692"/>
    </source>
</evidence>
<dbReference type="InterPro" id="IPR039529">
    <property type="entry name" value="PGAP1/BST1"/>
</dbReference>
<evidence type="ECO:0000256" key="10">
    <source>
        <dbReference type="RuleBase" id="RU365011"/>
    </source>
</evidence>
<evidence type="ECO:0000256" key="7">
    <source>
        <dbReference type="ARBA" id="ARBA00022927"/>
    </source>
</evidence>
<dbReference type="AlphaFoldDB" id="A0A9W6WI25"/>
<evidence type="ECO:0000256" key="1">
    <source>
        <dbReference type="ARBA" id="ARBA00004477"/>
    </source>
</evidence>
<sequence>MVIKHSLSKRLTWISLKVSGLILLVLILYSFLSKLDGADCGSCRGIYMSPAYARVKGFDETHTRLALKYSLYLYREQNIDIMPDDDEDKPLILSGTPVLFVPGNAGSYKQIRSIASESASSFYRDYIVQGKLSSLNKNTNNLDFFSADFNEDFTAFHGRTMLDQAEYLNEAIKFILDLYKDNETPAKSVIIIGHSMGGVVSRVMLTLPNYLDDSVNTIITLAAPHAAAPATFDGDLLNVFASTDEFWRNGYIQPPKTPLQLLANKRLQNVSLISITGGLLDNMLPADYTSLIGLIPASNGFSISTTGIPGVWTPIDHLAIVWCDQLRKKLAEVLLLIVDKTSTSQTYSLENRMEVFRKTLLSGFEKDSKQDSDSFKAGAGLIPFTHKLKIDTKQLKDTPKEHTFALPKINNKRDSYAPDMHLFYIPKDGLKFQFSYLSSIKPESIEKLGENSPSIMLCKTLSSDNPIQDDEYKKIIDYTDENTKHFVELKCVDVNKDIHTIPRSFKSSKSTSESSIGADSSPFYFLQLDSSILSKYDAVILAESSLKLENNQNDEGDFVLADIEIEQNAKLVGGESSLWTLFTRGYDLTLPAHRPIVITVDVPSAWSSLLAYKFDVRYEHSDTERFSPILAQSINDETKWHINLKENNYITSTIQGVSPFCPFYKKYSNLKLFLFSDSLATDKVVDIYMSIDWFKSLKLLVMKYRLSIVSLPIFIISVVIFLQFKHFIKTDHFPSFYDCLLEVYDIKTLIPLCTTVSLLSIVTANKSFQMLLNFLDPVENGNLDLMQYIENENVHINLYFLGLEEKALWFFGPIAMIISLSLVSAVYDILVFTGKLLGYVYFRCFPTSKQGIFNRRRAIGTALLIGSIPLYLPFQFAYIVCIVVQAIVVIRNFAYMIKASRAQELSEKGQDPANIFSKATSNSSSKTAAASSIPVPSTKIETSYPVSISSAINNSKSSSQVYENFINFNVTLFMLMFWILPINIPVLVVWIHNFSLKWATPFSSHHNFLAVIPIVLLIQNNVSGNFISRPNSKLTIFITKFIIAYLSIYSLIYGARHLFWLHHLLNLLAAWILILLINDYLYPNNSSLPNESKDSSSLKLH</sequence>
<dbReference type="GO" id="GO:0006505">
    <property type="term" value="P:GPI anchor metabolic process"/>
    <property type="evidence" value="ECO:0007669"/>
    <property type="project" value="TreeGrafter"/>
</dbReference>
<reference evidence="13" key="1">
    <citation type="submission" date="2023-04" db="EMBL/GenBank/DDBJ databases">
        <title>Candida boidinii NBRC 10035.</title>
        <authorList>
            <person name="Ichikawa N."/>
            <person name="Sato H."/>
            <person name="Tonouchi N."/>
        </authorList>
    </citation>
    <scope>NUCLEOTIDE SEQUENCE</scope>
    <source>
        <strain evidence="13">NBRC 10035</strain>
    </source>
</reference>
<keyword evidence="14" id="KW-1185">Reference proteome</keyword>
<evidence type="ECO:0000259" key="12">
    <source>
        <dbReference type="Pfam" id="PF25140"/>
    </source>
</evidence>
<dbReference type="Pfam" id="PF25140">
    <property type="entry name" value="PGAP1_TMD"/>
    <property type="match status" value="1"/>
</dbReference>
<dbReference type="GO" id="GO:0006888">
    <property type="term" value="P:endoplasmic reticulum to Golgi vesicle-mediated transport"/>
    <property type="evidence" value="ECO:0007669"/>
    <property type="project" value="TreeGrafter"/>
</dbReference>
<evidence type="ECO:0000256" key="9">
    <source>
        <dbReference type="ARBA" id="ARBA00023136"/>
    </source>
</evidence>
<evidence type="ECO:0000256" key="5">
    <source>
        <dbReference type="ARBA" id="ARBA00022801"/>
    </source>
</evidence>
<dbReference type="Proteomes" id="UP001165120">
    <property type="component" value="Unassembled WGS sequence"/>
</dbReference>
<keyword evidence="4 10" id="KW-0812">Transmembrane</keyword>
<keyword evidence="6 10" id="KW-0256">Endoplasmic reticulum</keyword>
<dbReference type="Pfam" id="PF07819">
    <property type="entry name" value="PGAP1"/>
    <property type="match status" value="1"/>
</dbReference>
<keyword evidence="3 10" id="KW-0813">Transport</keyword>
<gene>
    <name evidence="13" type="ORF">Cboi02_000437300</name>
</gene>
<keyword evidence="5 10" id="KW-0378">Hydrolase</keyword>
<evidence type="ECO:0000259" key="11">
    <source>
        <dbReference type="Pfam" id="PF07819"/>
    </source>
</evidence>
<keyword evidence="9 10" id="KW-0472">Membrane</keyword>
<organism evidence="13 14">
    <name type="scientific">Candida boidinii</name>
    <name type="common">Yeast</name>
    <dbReference type="NCBI Taxonomy" id="5477"/>
    <lineage>
        <taxon>Eukaryota</taxon>
        <taxon>Fungi</taxon>
        <taxon>Dikarya</taxon>
        <taxon>Ascomycota</taxon>
        <taxon>Saccharomycotina</taxon>
        <taxon>Pichiomycetes</taxon>
        <taxon>Pichiales</taxon>
        <taxon>Pichiaceae</taxon>
        <taxon>Ogataea</taxon>
        <taxon>Ogataea/Candida clade</taxon>
    </lineage>
</organism>
<feature type="domain" description="GPI inositol-deacylase transmembrane" evidence="12">
    <location>
        <begin position="708"/>
        <end position="1075"/>
    </location>
</feature>
<evidence type="ECO:0000256" key="6">
    <source>
        <dbReference type="ARBA" id="ARBA00022824"/>
    </source>
</evidence>
<feature type="transmembrane region" description="Helical" evidence="10">
    <location>
        <begin position="704"/>
        <end position="724"/>
    </location>
</feature>
<dbReference type="GO" id="GO:0015031">
    <property type="term" value="P:protein transport"/>
    <property type="evidence" value="ECO:0007669"/>
    <property type="project" value="UniProtKB-KW"/>
</dbReference>
<dbReference type="InterPro" id="IPR012908">
    <property type="entry name" value="PGAP1-ab_dom-like"/>
</dbReference>
<evidence type="ECO:0000313" key="13">
    <source>
        <dbReference type="EMBL" id="GME74320.1"/>
    </source>
</evidence>
<dbReference type="EC" id="3.1.-.-" evidence="10"/>
<dbReference type="InterPro" id="IPR056824">
    <property type="entry name" value="PGAP1_TMD"/>
</dbReference>
<feature type="transmembrane region" description="Helical" evidence="10">
    <location>
        <begin position="1034"/>
        <end position="1052"/>
    </location>
</feature>
<protein>
    <recommendedName>
        <fullName evidence="10">GPI inositol-deacylase</fullName>
        <ecNumber evidence="10">3.1.-.-</ecNumber>
    </recommendedName>
</protein>
<comment type="similarity">
    <text evidence="2 10">Belongs to the GPI inositol-deacylase family.</text>
</comment>
<dbReference type="PANTHER" id="PTHR15495:SF7">
    <property type="entry name" value="GPI INOSITOL-DEACYLASE"/>
    <property type="match status" value="1"/>
</dbReference>
<feature type="transmembrane region" description="Helical" evidence="10">
    <location>
        <begin position="1058"/>
        <end position="1077"/>
    </location>
</feature>
<evidence type="ECO:0000256" key="3">
    <source>
        <dbReference type="ARBA" id="ARBA00022448"/>
    </source>
</evidence>
<feature type="transmembrane region" description="Helical" evidence="10">
    <location>
        <begin position="1004"/>
        <end position="1022"/>
    </location>
</feature>
<proteinExistence type="inferred from homology"/>
<dbReference type="PANTHER" id="PTHR15495">
    <property type="entry name" value="NEGATIVE REGULATOR OF VESICLE FORMATION-RELATED"/>
    <property type="match status" value="1"/>
</dbReference>
<evidence type="ECO:0000313" key="14">
    <source>
        <dbReference type="Proteomes" id="UP001165120"/>
    </source>
</evidence>
<feature type="transmembrane region" description="Helical" evidence="10">
    <location>
        <begin position="876"/>
        <end position="894"/>
    </location>
</feature>